<dbReference type="eggNOG" id="COG3505">
    <property type="taxonomic scope" value="Bacteria"/>
</dbReference>
<evidence type="ECO:0000313" key="8">
    <source>
        <dbReference type="EMBL" id="AFL78201.1"/>
    </source>
</evidence>
<dbReference type="AlphaFoldDB" id="I3YMI3"/>
<comment type="subcellular location">
    <subcellularLocation>
        <location evidence="1">Cell membrane</location>
        <topology evidence="1">Multi-pass membrane protein</topology>
    </subcellularLocation>
</comment>
<feature type="domain" description="TraD/TraG TraM recognition site" evidence="7">
    <location>
        <begin position="472"/>
        <end position="584"/>
    </location>
</feature>
<dbReference type="CDD" id="cd01127">
    <property type="entry name" value="TrwB_TraG_TraD_VirD4"/>
    <property type="match status" value="1"/>
</dbReference>
<evidence type="ECO:0000256" key="5">
    <source>
        <dbReference type="ARBA" id="ARBA00023136"/>
    </source>
</evidence>
<keyword evidence="2" id="KW-1003">Cell membrane</keyword>
<reference evidence="9" key="1">
    <citation type="journal article" date="2013" name="Stand. Genomic Sci.">
        <title>Complete genome sequence of the bile-resistant pigment-producing anaerobe Alistipes finegoldii type strain (AHN2437(T)).</title>
        <authorList>
            <person name="Mavromatis K."/>
            <person name="Stackebrandt E."/>
            <person name="Munk C."/>
            <person name="Lapidus A."/>
            <person name="Nolan M."/>
            <person name="Lucas S."/>
            <person name="Hammon N."/>
            <person name="Deshpande S."/>
            <person name="Cheng J.F."/>
            <person name="Tapia R."/>
            <person name="Goodwin L.A."/>
            <person name="Pitluck S."/>
            <person name="Liolios K."/>
            <person name="Pagani I."/>
            <person name="Ivanova N."/>
            <person name="Mikhailova N."/>
            <person name="Huntemann M."/>
            <person name="Pati A."/>
            <person name="Chen A."/>
            <person name="Palaniappan K."/>
            <person name="Land M."/>
            <person name="Hauser L."/>
            <person name="Rohde M."/>
            <person name="Gronow S."/>
            <person name="Goker M."/>
            <person name="Detter J.C."/>
            <person name="Bristow J."/>
            <person name="Eisen J.A."/>
            <person name="Markowitz V."/>
            <person name="Hugenholtz P."/>
            <person name="Kyrpides N.C."/>
            <person name="Klenk H.P."/>
            <person name="Woyke T."/>
        </authorList>
    </citation>
    <scope>NUCLEOTIDE SEQUENCE</scope>
    <source>
        <strain evidence="9">DSM 17242 / JCM 16770 / AHN 2437 / CCUG 46020 / CIP 107999</strain>
    </source>
</reference>
<organism evidence="8 9">
    <name type="scientific">Alistipes finegoldii (strain DSM 17242 / JCM 16770 / CCUG 46020 / CIP 107999 / KCTC 15236 / AHN 2437)</name>
    <dbReference type="NCBI Taxonomy" id="679935"/>
    <lineage>
        <taxon>Bacteria</taxon>
        <taxon>Pseudomonadati</taxon>
        <taxon>Bacteroidota</taxon>
        <taxon>Bacteroidia</taxon>
        <taxon>Bacteroidales</taxon>
        <taxon>Rikenellaceae</taxon>
        <taxon>Alistipes</taxon>
    </lineage>
</organism>
<dbReference type="HOGENOM" id="CLU_019050_1_1_10"/>
<evidence type="ECO:0000256" key="6">
    <source>
        <dbReference type="SAM" id="Phobius"/>
    </source>
</evidence>
<dbReference type="InterPro" id="IPR032689">
    <property type="entry name" value="TraG-D_C"/>
</dbReference>
<dbReference type="GO" id="GO:0005886">
    <property type="term" value="C:plasma membrane"/>
    <property type="evidence" value="ECO:0007669"/>
    <property type="project" value="UniProtKB-SubCell"/>
</dbReference>
<dbReference type="EMBL" id="CP003274">
    <property type="protein sequence ID" value="AFL78201.1"/>
    <property type="molecule type" value="Genomic_DNA"/>
</dbReference>
<dbReference type="InterPro" id="IPR027417">
    <property type="entry name" value="P-loop_NTPase"/>
</dbReference>
<keyword evidence="3 6" id="KW-0812">Transmembrane</keyword>
<evidence type="ECO:0000256" key="3">
    <source>
        <dbReference type="ARBA" id="ARBA00022692"/>
    </source>
</evidence>
<sequence>MATLSQIEEEDNEIYAYVVLGAICIGFLLLLTQLYYANYDLVQRLHIDIPFLDKHVFSKEGMKLLLGDSYKVRNVVLFLFAFSLTSPSKGEKPTSLWRQLAGLGISVAVFHCCRFFLLIPLTTVGQSLNILGSLISAVCILSYCGRITRFYLAPDSSLNENERLADGFEQTTELIETPTSVNWKYEFSYQGKIRTGYINELAVYRASFVIGMPGTGKSHSFLDPAMKQLIAKHFSAVVYDYKDPTLSNAVYQYYVAYKREHPNSPLRFGYLSYVNINHTYRCNPMKGISTSAEAVNFAITILTALNKNFVEKQGEFFTESAKSYTAIVIYALGVLFGGRYLSLPHTLTMLSQVPSVLFPVLKLISVLYPDMKTLFSPFKEAYDTNTLPQLQGQLASAQIGLGSMSDASLAYVMTEDEESQDIAVDLDTISSKESPMLLCLGSNPRLGAVLGLANAVYLTRIANLLNRKGRNPTAFFADEVVTTYINGLDNLIATARSNKIAVFLGFQDFSQMVRDYGQKIADAIVNTVNNVFVGAVKGKTAKELAESFGKKTVKKISKSITEEGKVTTSIAEHKEDRITQSMIEELSQGEFVGRVADEYGKEIKCKVFHGKVIVETPEKEQRLREELESQAKSECESEGRPYLPDETPWMPKVRNWSDEEIKRRLRLNMIKINNEVSDVLLRLNEIADTYKILTHLTTGNDEFCLRHYLADPQNPQKRINLFVWLEEAYRIVWRMEELELKDDILSSEEKFLLLLRDVYTTSYEGLQQILKAREQYHAMDLNSVKLLIDEYEDEYGTNLVNP</sequence>
<evidence type="ECO:0000313" key="9">
    <source>
        <dbReference type="Proteomes" id="UP000006052"/>
    </source>
</evidence>
<evidence type="ECO:0000256" key="4">
    <source>
        <dbReference type="ARBA" id="ARBA00022989"/>
    </source>
</evidence>
<dbReference type="Gene3D" id="3.40.50.300">
    <property type="entry name" value="P-loop containing nucleotide triphosphate hydrolases"/>
    <property type="match status" value="1"/>
</dbReference>
<dbReference type="PATRIC" id="fig|679935.3.peg.1828"/>
<evidence type="ECO:0000256" key="2">
    <source>
        <dbReference type="ARBA" id="ARBA00022475"/>
    </source>
</evidence>
<dbReference type="Proteomes" id="UP000006052">
    <property type="component" value="Chromosome"/>
</dbReference>
<feature type="transmembrane region" description="Helical" evidence="6">
    <location>
        <begin position="14"/>
        <end position="36"/>
    </location>
</feature>
<dbReference type="RefSeq" id="WP_014775601.1">
    <property type="nucleotide sequence ID" value="NC_018011.1"/>
</dbReference>
<dbReference type="PANTHER" id="PTHR37937">
    <property type="entry name" value="CONJUGATIVE TRANSFER: DNA TRANSPORT"/>
    <property type="match status" value="1"/>
</dbReference>
<proteinExistence type="predicted"/>
<feature type="transmembrane region" description="Helical" evidence="6">
    <location>
        <begin position="100"/>
        <end position="121"/>
    </location>
</feature>
<gene>
    <name evidence="8" type="ordered locus">Alfi_1881</name>
</gene>
<protein>
    <submittedName>
        <fullName evidence="8">Type IV secretory pathway, VirD4 component</fullName>
    </submittedName>
</protein>
<keyword evidence="4 6" id="KW-1133">Transmembrane helix</keyword>
<accession>I3YMI3</accession>
<dbReference type="SUPFAM" id="SSF52540">
    <property type="entry name" value="P-loop containing nucleoside triphosphate hydrolases"/>
    <property type="match status" value="1"/>
</dbReference>
<name>I3YMI3_ALIFI</name>
<dbReference type="PANTHER" id="PTHR37937:SF1">
    <property type="entry name" value="CONJUGATIVE TRANSFER: DNA TRANSPORT"/>
    <property type="match status" value="1"/>
</dbReference>
<dbReference type="STRING" id="679935.Alfi_1881"/>
<dbReference type="Pfam" id="PF12696">
    <property type="entry name" value="TraG-D_C"/>
    <property type="match status" value="1"/>
</dbReference>
<dbReference type="KEGG" id="afd:Alfi_1881"/>
<dbReference type="InterPro" id="IPR051539">
    <property type="entry name" value="T4SS-coupling_protein"/>
</dbReference>
<evidence type="ECO:0000256" key="1">
    <source>
        <dbReference type="ARBA" id="ARBA00004651"/>
    </source>
</evidence>
<keyword evidence="5 6" id="KW-0472">Membrane</keyword>
<evidence type="ECO:0000259" key="7">
    <source>
        <dbReference type="Pfam" id="PF12696"/>
    </source>
</evidence>